<sequence length="220" mass="22549">MSKVFIIGAAGQIGRRLVSQLAEQGHRPVGLHRHSEQGEQLKSLGADTVQGDLTALSVTDFAGLMRGCDCVVFTAGAGGKGGMETTNAIDGKGLELAVAAATRAGVARFLLVSAFPEAGRGKAGSDTFENYMAVKKQADVHLAASDLDWVILRPGTLVDDAGNGNVTAGLAIPYGNISRDNVAAALATLVGQPQVTHKIIELTDGSTPVAQAIGQFAGRA</sequence>
<evidence type="ECO:0000313" key="3">
    <source>
        <dbReference type="EMBL" id="TKJ95173.1"/>
    </source>
</evidence>
<name>A0A4U3FLX4_9GAMM</name>
<dbReference type="Gene3D" id="3.40.50.720">
    <property type="entry name" value="NAD(P)-binding Rossmann-like Domain"/>
    <property type="match status" value="1"/>
</dbReference>
<organism evidence="3 4">
    <name type="scientific">Erwinia persicina</name>
    <dbReference type="NCBI Taxonomy" id="55211"/>
    <lineage>
        <taxon>Bacteria</taxon>
        <taxon>Pseudomonadati</taxon>
        <taxon>Pseudomonadota</taxon>
        <taxon>Gammaproteobacteria</taxon>
        <taxon>Enterobacterales</taxon>
        <taxon>Erwiniaceae</taxon>
        <taxon>Erwinia</taxon>
    </lineage>
</organism>
<dbReference type="Proteomes" id="UP000661012">
    <property type="component" value="Unassembled WGS sequence"/>
</dbReference>
<keyword evidence="5" id="KW-1185">Reference proteome</keyword>
<dbReference type="EMBL" id="QGAC01000001">
    <property type="protein sequence ID" value="TKJ95173.1"/>
    <property type="molecule type" value="Genomic_DNA"/>
</dbReference>
<dbReference type="CDD" id="cd05243">
    <property type="entry name" value="SDR_a5"/>
    <property type="match status" value="1"/>
</dbReference>
<dbReference type="PANTHER" id="PTHR15020:SF50">
    <property type="entry name" value="UPF0659 PROTEIN YMR090W"/>
    <property type="match status" value="1"/>
</dbReference>
<dbReference type="PANTHER" id="PTHR15020">
    <property type="entry name" value="FLAVIN REDUCTASE-RELATED"/>
    <property type="match status" value="1"/>
</dbReference>
<protein>
    <submittedName>
        <fullName evidence="3">NAD-dependent dehydratase</fullName>
    </submittedName>
    <submittedName>
        <fullName evidence="2">SDR family oxidoreductase</fullName>
    </submittedName>
</protein>
<evidence type="ECO:0000313" key="2">
    <source>
        <dbReference type="EMBL" id="MBD8105120.1"/>
    </source>
</evidence>
<evidence type="ECO:0000259" key="1">
    <source>
        <dbReference type="Pfam" id="PF13460"/>
    </source>
</evidence>
<dbReference type="STRING" id="1219360.GCA_001571305_00818"/>
<dbReference type="AlphaFoldDB" id="A0A4U3FLX4"/>
<dbReference type="InterPro" id="IPR016040">
    <property type="entry name" value="NAD(P)-bd_dom"/>
</dbReference>
<dbReference type="InterPro" id="IPR036291">
    <property type="entry name" value="NAD(P)-bd_dom_sf"/>
</dbReference>
<dbReference type="Proteomes" id="UP000306393">
    <property type="component" value="Unassembled WGS sequence"/>
</dbReference>
<gene>
    <name evidence="3" type="ORF">EpCFBP13511_02120</name>
    <name evidence="2" type="ORF">IFT93_01625</name>
</gene>
<accession>A0A4U3FLX4</accession>
<dbReference type="SUPFAM" id="SSF51735">
    <property type="entry name" value="NAD(P)-binding Rossmann-fold domains"/>
    <property type="match status" value="1"/>
</dbReference>
<dbReference type="Pfam" id="PF13460">
    <property type="entry name" value="NAD_binding_10"/>
    <property type="match status" value="1"/>
</dbReference>
<dbReference type="EMBL" id="JACYNN010000001">
    <property type="protein sequence ID" value="MBD8105120.1"/>
    <property type="molecule type" value="Genomic_DNA"/>
</dbReference>
<evidence type="ECO:0000313" key="4">
    <source>
        <dbReference type="Proteomes" id="UP000306393"/>
    </source>
</evidence>
<dbReference type="OrthoDB" id="9803892at2"/>
<reference evidence="3 4" key="1">
    <citation type="journal article" date="2019" name="Sci. Rep.">
        <title>Differences in resource use lead to coexistence of seed-transmitted microbial populations.</title>
        <authorList>
            <person name="Torres-Cortes G."/>
            <person name="Garcia B.J."/>
            <person name="Compant S."/>
            <person name="Rezki S."/>
            <person name="Jones P."/>
            <person name="Preveaux A."/>
            <person name="Briand M."/>
            <person name="Roulet A."/>
            <person name="Bouchez O."/>
            <person name="Jacobson D."/>
            <person name="Barret M."/>
        </authorList>
    </citation>
    <scope>NUCLEOTIDE SEQUENCE [LARGE SCALE GENOMIC DNA]</scope>
    <source>
        <strain evidence="3 4">CFBP13511</strain>
    </source>
</reference>
<evidence type="ECO:0000313" key="5">
    <source>
        <dbReference type="Proteomes" id="UP000661012"/>
    </source>
</evidence>
<feature type="domain" description="NAD(P)-binding" evidence="1">
    <location>
        <begin position="8"/>
        <end position="193"/>
    </location>
</feature>
<proteinExistence type="predicted"/>
<reference evidence="2 5" key="2">
    <citation type="journal article" date="2020" name="FEMS Microbiol. Ecol.">
        <title>Temporal dynamics of bacterial communities during seed development and maturation.</title>
        <authorList>
            <person name="Chesneau G."/>
            <person name="Torres-Cortes G."/>
            <person name="Briand M."/>
            <person name="Darrasse A."/>
            <person name="Preveaux A."/>
            <person name="Marais C."/>
            <person name="Jacques M.A."/>
            <person name="Shade A."/>
            <person name="Barret M."/>
        </authorList>
    </citation>
    <scope>NUCLEOTIDE SEQUENCE [LARGE SCALE GENOMIC DNA]</scope>
    <source>
        <strain evidence="2 5">CFBP13732</strain>
    </source>
</reference>
<dbReference type="RefSeq" id="WP_137268604.1">
    <property type="nucleotide sequence ID" value="NZ_JACYNM010000001.1"/>
</dbReference>
<comment type="caution">
    <text evidence="3">The sequence shown here is derived from an EMBL/GenBank/DDBJ whole genome shotgun (WGS) entry which is preliminary data.</text>
</comment>